<dbReference type="OrthoDB" id="8248439at2759"/>
<protein>
    <recommendedName>
        <fullName evidence="2">DUF4789 domain-containing protein</fullName>
    </recommendedName>
</protein>
<name>A0A226F2C9_FOLCA</name>
<comment type="caution">
    <text evidence="3">The sequence shown here is derived from an EMBL/GenBank/DDBJ whole genome shotgun (WGS) entry which is preliminary data.</text>
</comment>
<dbReference type="Proteomes" id="UP000198287">
    <property type="component" value="Unassembled WGS sequence"/>
</dbReference>
<proteinExistence type="predicted"/>
<evidence type="ECO:0000313" key="3">
    <source>
        <dbReference type="EMBL" id="OXA63351.1"/>
    </source>
</evidence>
<evidence type="ECO:0000313" key="4">
    <source>
        <dbReference type="Proteomes" id="UP000198287"/>
    </source>
</evidence>
<feature type="chain" id="PRO_5012375474" description="DUF4789 domain-containing protein" evidence="1">
    <location>
        <begin position="24"/>
        <end position="222"/>
    </location>
</feature>
<evidence type="ECO:0000256" key="1">
    <source>
        <dbReference type="SAM" id="SignalP"/>
    </source>
</evidence>
<dbReference type="InterPro" id="IPR031993">
    <property type="entry name" value="DUF4789"/>
</dbReference>
<keyword evidence="4" id="KW-1185">Reference proteome</keyword>
<feature type="signal peptide" evidence="1">
    <location>
        <begin position="1"/>
        <end position="23"/>
    </location>
</feature>
<dbReference type="PANTHER" id="PTHR21177:SF4">
    <property type="entry name" value="IP06524P"/>
    <property type="match status" value="1"/>
</dbReference>
<dbReference type="AlphaFoldDB" id="A0A226F2C9"/>
<reference evidence="3 4" key="1">
    <citation type="submission" date="2015-12" db="EMBL/GenBank/DDBJ databases">
        <title>The genome of Folsomia candida.</title>
        <authorList>
            <person name="Faddeeva A."/>
            <person name="Derks M.F."/>
            <person name="Anvar Y."/>
            <person name="Smit S."/>
            <person name="Van Straalen N."/>
            <person name="Roelofs D."/>
        </authorList>
    </citation>
    <scope>NUCLEOTIDE SEQUENCE [LARGE SCALE GENOMIC DNA]</scope>
    <source>
        <strain evidence="3 4">VU population</strain>
        <tissue evidence="3">Whole body</tissue>
    </source>
</reference>
<dbReference type="OMA" id="YKGRCER"/>
<accession>A0A226F2C9</accession>
<dbReference type="EMBL" id="LNIX01000001">
    <property type="protein sequence ID" value="OXA63351.1"/>
    <property type="molecule type" value="Genomic_DNA"/>
</dbReference>
<organism evidence="3 4">
    <name type="scientific">Folsomia candida</name>
    <name type="common">Springtail</name>
    <dbReference type="NCBI Taxonomy" id="158441"/>
    <lineage>
        <taxon>Eukaryota</taxon>
        <taxon>Metazoa</taxon>
        <taxon>Ecdysozoa</taxon>
        <taxon>Arthropoda</taxon>
        <taxon>Hexapoda</taxon>
        <taxon>Collembola</taxon>
        <taxon>Entomobryomorpha</taxon>
        <taxon>Isotomoidea</taxon>
        <taxon>Isotomidae</taxon>
        <taxon>Proisotominae</taxon>
        <taxon>Folsomia</taxon>
    </lineage>
</organism>
<gene>
    <name evidence="3" type="ORF">Fcan01_02391</name>
</gene>
<keyword evidence="1" id="KW-0732">Signal</keyword>
<feature type="domain" description="DUF4789" evidence="2">
    <location>
        <begin position="73"/>
        <end position="145"/>
    </location>
</feature>
<sequence length="222" mass="25279">MSLSKWFPICLVLLAFTLGAAQAAGMLSASSRAAAKTKTELCPEMAAKSTYEMWSTRYDNKTKVCYKTGTKGPCGNNMIFYAVSDDPVYGECDCNYEICRSMIYSREYDECFEAFQQGHCPASEWLVADKNGQPVCERNLCLPPPKYSSKYQWALYKGRCERLYKPIHDCKPDEYLWVPKGHRYPVCGKAECTNPHTFVPELQCELGSRLYDQGRCIRRKGI</sequence>
<dbReference type="Pfam" id="PF16033">
    <property type="entry name" value="DUF4789"/>
    <property type="match status" value="1"/>
</dbReference>
<evidence type="ECO:0000259" key="2">
    <source>
        <dbReference type="Pfam" id="PF16033"/>
    </source>
</evidence>
<dbReference type="PANTHER" id="PTHR21177">
    <property type="entry name" value="IP06524P-RELATED"/>
    <property type="match status" value="1"/>
</dbReference>